<dbReference type="PROSITE" id="PS50262">
    <property type="entry name" value="G_PROTEIN_RECEP_F1_2"/>
    <property type="match status" value="1"/>
</dbReference>
<evidence type="ECO:0000256" key="2">
    <source>
        <dbReference type="ARBA" id="ARBA00022475"/>
    </source>
</evidence>
<dbReference type="PANTHER" id="PTHR24247">
    <property type="entry name" value="5-HYDROXYTRYPTAMINE RECEPTOR"/>
    <property type="match status" value="1"/>
</dbReference>
<dbReference type="PROSITE" id="PS00237">
    <property type="entry name" value="G_PROTEIN_RECEP_F1_1"/>
    <property type="match status" value="1"/>
</dbReference>
<dbReference type="SUPFAM" id="SSF81321">
    <property type="entry name" value="Family A G protein-coupled receptor-like"/>
    <property type="match status" value="1"/>
</dbReference>
<reference evidence="14" key="1">
    <citation type="journal article" date="2013" name="Genetics">
        <title>The draft genome and transcriptome of Panagrellus redivivus are shaped by the harsh demands of a free-living lifestyle.</title>
        <authorList>
            <person name="Srinivasan J."/>
            <person name="Dillman A.R."/>
            <person name="Macchietto M.G."/>
            <person name="Heikkinen L."/>
            <person name="Lakso M."/>
            <person name="Fracchia K.M."/>
            <person name="Antoshechkin I."/>
            <person name="Mortazavi A."/>
            <person name="Wong G."/>
            <person name="Sternberg P.W."/>
        </authorList>
    </citation>
    <scope>NUCLEOTIDE SEQUENCE [LARGE SCALE GENOMIC DNA]</scope>
    <source>
        <strain evidence="14">MT8872</strain>
    </source>
</reference>
<keyword evidence="9 10" id="KW-0807">Transducer</keyword>
<dbReference type="GO" id="GO:0004993">
    <property type="term" value="F:G protein-coupled serotonin receptor activity"/>
    <property type="evidence" value="ECO:0007669"/>
    <property type="project" value="TreeGrafter"/>
</dbReference>
<dbReference type="SMART" id="SM01381">
    <property type="entry name" value="7TM_GPCR_Srsx"/>
    <property type="match status" value="1"/>
</dbReference>
<feature type="transmembrane region" description="Helical" evidence="12">
    <location>
        <begin position="169"/>
        <end position="186"/>
    </location>
</feature>
<evidence type="ECO:0000313" key="14">
    <source>
        <dbReference type="Proteomes" id="UP000492821"/>
    </source>
</evidence>
<protein>
    <submittedName>
        <fullName evidence="15">G_PROTEIN_RECEP_F1_2 domain-containing protein</fullName>
    </submittedName>
</protein>
<feature type="domain" description="G-protein coupled receptors family 1 profile" evidence="13">
    <location>
        <begin position="106"/>
        <end position="543"/>
    </location>
</feature>
<dbReference type="GO" id="GO:0016907">
    <property type="term" value="F:G protein-coupled acetylcholine receptor activity"/>
    <property type="evidence" value="ECO:0007669"/>
    <property type="project" value="TreeGrafter"/>
</dbReference>
<feature type="compositionally biased region" description="Basic and acidic residues" evidence="11">
    <location>
        <begin position="354"/>
        <end position="364"/>
    </location>
</feature>
<evidence type="ECO:0000256" key="11">
    <source>
        <dbReference type="SAM" id="MobiDB-lite"/>
    </source>
</evidence>
<feature type="transmembrane region" description="Helical" evidence="12">
    <location>
        <begin position="484"/>
        <end position="511"/>
    </location>
</feature>
<organism evidence="14 15">
    <name type="scientific">Panagrellus redivivus</name>
    <name type="common">Microworm</name>
    <dbReference type="NCBI Taxonomy" id="6233"/>
    <lineage>
        <taxon>Eukaryota</taxon>
        <taxon>Metazoa</taxon>
        <taxon>Ecdysozoa</taxon>
        <taxon>Nematoda</taxon>
        <taxon>Chromadorea</taxon>
        <taxon>Rhabditida</taxon>
        <taxon>Tylenchina</taxon>
        <taxon>Panagrolaimomorpha</taxon>
        <taxon>Panagrolaimoidea</taxon>
        <taxon>Panagrolaimidae</taxon>
        <taxon>Panagrellus</taxon>
    </lineage>
</organism>
<evidence type="ECO:0000256" key="10">
    <source>
        <dbReference type="RuleBase" id="RU000688"/>
    </source>
</evidence>
<comment type="similarity">
    <text evidence="10">Belongs to the G-protein coupled receptor 1 family.</text>
</comment>
<feature type="compositionally biased region" description="Polar residues" evidence="11">
    <location>
        <begin position="326"/>
        <end position="344"/>
    </location>
</feature>
<dbReference type="Pfam" id="PF00001">
    <property type="entry name" value="7tm_1"/>
    <property type="match status" value="1"/>
</dbReference>
<dbReference type="Gene3D" id="1.20.1070.10">
    <property type="entry name" value="Rhodopsin 7-helix transmembrane proteins"/>
    <property type="match status" value="2"/>
</dbReference>
<feature type="compositionally biased region" description="Basic residues" evidence="11">
    <location>
        <begin position="460"/>
        <end position="474"/>
    </location>
</feature>
<keyword evidence="2" id="KW-1003">Cell membrane</keyword>
<keyword evidence="4 12" id="KW-1133">Transmembrane helix</keyword>
<keyword evidence="14" id="KW-1185">Reference proteome</keyword>
<feature type="region of interest" description="Disordered" evidence="11">
    <location>
        <begin position="301"/>
        <end position="375"/>
    </location>
</feature>
<feature type="region of interest" description="Disordered" evidence="11">
    <location>
        <begin position="460"/>
        <end position="480"/>
    </location>
</feature>
<comment type="subcellular location">
    <subcellularLocation>
        <location evidence="1">Cell membrane</location>
        <topology evidence="1">Multi-pass membrane protein</topology>
    </subcellularLocation>
</comment>
<dbReference type="GO" id="GO:0007187">
    <property type="term" value="P:G protein-coupled receptor signaling pathway, coupled to cyclic nucleotide second messenger"/>
    <property type="evidence" value="ECO:0007669"/>
    <property type="project" value="TreeGrafter"/>
</dbReference>
<evidence type="ECO:0000256" key="1">
    <source>
        <dbReference type="ARBA" id="ARBA00004651"/>
    </source>
</evidence>
<sequence length="565" mass="63601">MVIDSYRDSLNCQRFRSTLKLPLSSWSRSMPTGSASGAGPPLRRRTNVGFESRGRGCCLATMAALGFSTTPTAPTTDAIVADVPMSVASIILVIVMAALSVLTILGNLMVLLSYYLDKNIRQPSNYFIFSLAVSDLIIGLEGIPVYTYLFINDQNWHFGAFLCDLWLSIDYSCCLASIYTVLGITIDRYCSVKYPAAYRNWRTPSRVLIIIALTWIIPSVLFSVSIFGYSSFSGNGRILKEQECYVQFMTNAYLNMGMYISYYWSTLFLMLYLYYGIYCAAKQLASKNDQKQKRLAVLSEMRKRKEPTSTIGASEAANSNSAGDSPNDTSDSLYSRNNATSNLHAGNGRIVRSTTDDKSTEKEITAPVVTSETDRETTGAFQIDEEIPFIDEDSVTSLCKSDSVKLLRACSKKAQTNHHVPNRPSPILIETKATVEVSVNKEPVSPFTVRQLLTVMRHQSRRRRKRRKVAKTTHSRSENRARKALRTITVILGTFTILWTPFYILATVYGFCDRCIKSPSFNALYIISYYLCYMNSPINPLCYAMANQQFKRTFKRILRGDLRRT</sequence>
<feature type="transmembrane region" description="Helical" evidence="12">
    <location>
        <begin position="207"/>
        <end position="229"/>
    </location>
</feature>
<evidence type="ECO:0000259" key="13">
    <source>
        <dbReference type="PROSITE" id="PS50262"/>
    </source>
</evidence>
<keyword evidence="8 10" id="KW-0675">Receptor</keyword>
<evidence type="ECO:0000256" key="5">
    <source>
        <dbReference type="ARBA" id="ARBA00023040"/>
    </source>
</evidence>
<feature type="compositionally biased region" description="Low complexity" evidence="11">
    <location>
        <begin position="312"/>
        <end position="325"/>
    </location>
</feature>
<dbReference type="PRINTS" id="PR00237">
    <property type="entry name" value="GPCRRHODOPSN"/>
</dbReference>
<evidence type="ECO:0000256" key="8">
    <source>
        <dbReference type="ARBA" id="ARBA00023170"/>
    </source>
</evidence>
<evidence type="ECO:0000256" key="7">
    <source>
        <dbReference type="ARBA" id="ARBA00023157"/>
    </source>
</evidence>
<dbReference type="WBParaSite" id="Pan_g24194.t1">
    <property type="protein sequence ID" value="Pan_g24194.t1"/>
    <property type="gene ID" value="Pan_g24194"/>
</dbReference>
<dbReference type="GO" id="GO:0005886">
    <property type="term" value="C:plasma membrane"/>
    <property type="evidence" value="ECO:0007669"/>
    <property type="project" value="UniProtKB-SubCell"/>
</dbReference>
<dbReference type="GO" id="GO:0045202">
    <property type="term" value="C:synapse"/>
    <property type="evidence" value="ECO:0007669"/>
    <property type="project" value="TreeGrafter"/>
</dbReference>
<dbReference type="AlphaFoldDB" id="A0A7E4ZXU3"/>
<dbReference type="PANTHER" id="PTHR24247:SF191">
    <property type="entry name" value="MUSCARINIC ACETYLCHOLINE RECEPTOR, B-TYPE, ISOFORM A"/>
    <property type="match status" value="1"/>
</dbReference>
<keyword evidence="7" id="KW-1015">Disulfide bond</keyword>
<evidence type="ECO:0000256" key="4">
    <source>
        <dbReference type="ARBA" id="ARBA00022989"/>
    </source>
</evidence>
<reference evidence="15" key="2">
    <citation type="submission" date="2020-10" db="UniProtKB">
        <authorList>
            <consortium name="WormBaseParasite"/>
        </authorList>
    </citation>
    <scope>IDENTIFICATION</scope>
</reference>
<dbReference type="Proteomes" id="UP000492821">
    <property type="component" value="Unassembled WGS sequence"/>
</dbReference>
<evidence type="ECO:0000256" key="9">
    <source>
        <dbReference type="ARBA" id="ARBA00023224"/>
    </source>
</evidence>
<keyword evidence="3 10" id="KW-0812">Transmembrane</keyword>
<keyword evidence="5 10" id="KW-0297">G-protein coupled receptor</keyword>
<evidence type="ECO:0000256" key="6">
    <source>
        <dbReference type="ARBA" id="ARBA00023136"/>
    </source>
</evidence>
<proteinExistence type="inferred from homology"/>
<dbReference type="GO" id="GO:0007197">
    <property type="term" value="P:adenylate cyclase-inhibiting G protein-coupled acetylcholine receptor signaling pathway"/>
    <property type="evidence" value="ECO:0007669"/>
    <property type="project" value="TreeGrafter"/>
</dbReference>
<evidence type="ECO:0000256" key="12">
    <source>
        <dbReference type="SAM" id="Phobius"/>
    </source>
</evidence>
<keyword evidence="6 12" id="KW-0472">Membrane</keyword>
<feature type="transmembrane region" description="Helical" evidence="12">
    <location>
        <begin position="90"/>
        <end position="114"/>
    </location>
</feature>
<feature type="transmembrane region" description="Helical" evidence="12">
    <location>
        <begin position="523"/>
        <end position="546"/>
    </location>
</feature>
<feature type="transmembrane region" description="Helical" evidence="12">
    <location>
        <begin position="126"/>
        <end position="149"/>
    </location>
</feature>
<dbReference type="GO" id="GO:0030425">
    <property type="term" value="C:dendrite"/>
    <property type="evidence" value="ECO:0007669"/>
    <property type="project" value="TreeGrafter"/>
</dbReference>
<feature type="transmembrane region" description="Helical" evidence="12">
    <location>
        <begin position="262"/>
        <end position="281"/>
    </location>
</feature>
<dbReference type="InterPro" id="IPR000276">
    <property type="entry name" value="GPCR_Rhodpsn"/>
</dbReference>
<evidence type="ECO:0000256" key="3">
    <source>
        <dbReference type="ARBA" id="ARBA00022692"/>
    </source>
</evidence>
<evidence type="ECO:0000313" key="15">
    <source>
        <dbReference type="WBParaSite" id="Pan_g24194.t1"/>
    </source>
</evidence>
<dbReference type="InterPro" id="IPR017452">
    <property type="entry name" value="GPCR_Rhodpsn_7TM"/>
</dbReference>
<dbReference type="FunFam" id="1.20.1070.10:FF:000365">
    <property type="entry name" value="Muscarinic acetylcholine receptor gar-2"/>
    <property type="match status" value="1"/>
</dbReference>
<name>A0A7E4ZXU3_PANRE</name>
<accession>A0A7E4ZXU3</accession>